<dbReference type="STRING" id="225164.V4AUU3"/>
<dbReference type="Gene3D" id="1.25.40.990">
    <property type="match status" value="1"/>
</dbReference>
<dbReference type="PROSITE" id="PS50250">
    <property type="entry name" value="PCI"/>
    <property type="match status" value="1"/>
</dbReference>
<dbReference type="OrthoDB" id="199574at2759"/>
<proteinExistence type="predicted"/>
<dbReference type="InterPro" id="IPR005062">
    <property type="entry name" value="SAC3/GANP/THP3_conserved"/>
</dbReference>
<dbReference type="CTD" id="20234257"/>
<dbReference type="InterPro" id="IPR000717">
    <property type="entry name" value="PCI_dom"/>
</dbReference>
<name>V4AUU3_LOTGI</name>
<dbReference type="KEGG" id="lgi:LOTGIDRAFT_140003"/>
<evidence type="ECO:0000313" key="2">
    <source>
        <dbReference type="EMBL" id="ESP01083.1"/>
    </source>
</evidence>
<dbReference type="Pfam" id="PF03399">
    <property type="entry name" value="SAC3_GANP"/>
    <property type="match status" value="1"/>
</dbReference>
<keyword evidence="3" id="KW-1185">Reference proteome</keyword>
<dbReference type="AlphaFoldDB" id="V4AUU3"/>
<dbReference type="PANTHER" id="PTHR12436:SF4">
    <property type="entry name" value="LEUKOCYTE RECEPTOR CLUSTER MEMBER 8"/>
    <property type="match status" value="1"/>
</dbReference>
<dbReference type="Proteomes" id="UP000030746">
    <property type="component" value="Unassembled WGS sequence"/>
</dbReference>
<dbReference type="RefSeq" id="XP_009048242.1">
    <property type="nucleotide sequence ID" value="XM_009049994.1"/>
</dbReference>
<dbReference type="GO" id="GO:0005634">
    <property type="term" value="C:nucleus"/>
    <property type="evidence" value="ECO:0007669"/>
    <property type="project" value="TreeGrafter"/>
</dbReference>
<dbReference type="GeneID" id="20234257"/>
<reference evidence="2 3" key="1">
    <citation type="journal article" date="2013" name="Nature">
        <title>Insights into bilaterian evolution from three spiralian genomes.</title>
        <authorList>
            <person name="Simakov O."/>
            <person name="Marletaz F."/>
            <person name="Cho S.J."/>
            <person name="Edsinger-Gonzales E."/>
            <person name="Havlak P."/>
            <person name="Hellsten U."/>
            <person name="Kuo D.H."/>
            <person name="Larsson T."/>
            <person name="Lv J."/>
            <person name="Arendt D."/>
            <person name="Savage R."/>
            <person name="Osoegawa K."/>
            <person name="de Jong P."/>
            <person name="Grimwood J."/>
            <person name="Chapman J.A."/>
            <person name="Shapiro H."/>
            <person name="Aerts A."/>
            <person name="Otillar R.P."/>
            <person name="Terry A.Y."/>
            <person name="Boore J.L."/>
            <person name="Grigoriev I.V."/>
            <person name="Lindberg D.R."/>
            <person name="Seaver E.C."/>
            <person name="Weisblat D.A."/>
            <person name="Putnam N.H."/>
            <person name="Rokhsar D.S."/>
        </authorList>
    </citation>
    <scope>NUCLEOTIDE SEQUENCE [LARGE SCALE GENOMIC DNA]</scope>
</reference>
<feature type="domain" description="PCI" evidence="1">
    <location>
        <begin position="211"/>
        <end position="374"/>
    </location>
</feature>
<evidence type="ECO:0000313" key="3">
    <source>
        <dbReference type="Proteomes" id="UP000030746"/>
    </source>
</evidence>
<organism evidence="2 3">
    <name type="scientific">Lottia gigantea</name>
    <name type="common">Giant owl limpet</name>
    <dbReference type="NCBI Taxonomy" id="225164"/>
    <lineage>
        <taxon>Eukaryota</taxon>
        <taxon>Metazoa</taxon>
        <taxon>Spiralia</taxon>
        <taxon>Lophotrochozoa</taxon>
        <taxon>Mollusca</taxon>
        <taxon>Gastropoda</taxon>
        <taxon>Patellogastropoda</taxon>
        <taxon>Lottioidea</taxon>
        <taxon>Lottiidae</taxon>
        <taxon>Lottia</taxon>
    </lineage>
</organism>
<evidence type="ECO:0000259" key="1">
    <source>
        <dbReference type="PROSITE" id="PS50250"/>
    </source>
</evidence>
<accession>V4AUU3</accession>
<dbReference type="FunFam" id="1.25.40.990:FF:000010">
    <property type="entry name" value="Leukocyte receptor cluster member"/>
    <property type="match status" value="1"/>
</dbReference>
<gene>
    <name evidence="2" type="ORF">LOTGIDRAFT_140003</name>
</gene>
<dbReference type="OMA" id="ANYHRFF"/>
<protein>
    <recommendedName>
        <fullName evidence="1">PCI domain-containing protein</fullName>
    </recommendedName>
</protein>
<dbReference type="HOGENOM" id="CLU_015513_0_1_1"/>
<dbReference type="PANTHER" id="PTHR12436">
    <property type="entry name" value="80 KDA MCM3-ASSOCIATED PROTEIN"/>
    <property type="match status" value="1"/>
</dbReference>
<dbReference type="EMBL" id="KB200559">
    <property type="protein sequence ID" value="ESP01083.1"/>
    <property type="molecule type" value="Genomic_DNA"/>
</dbReference>
<dbReference type="InterPro" id="IPR045107">
    <property type="entry name" value="SAC3/GANP/THP3"/>
</dbReference>
<sequence length="374" mass="43501">MFGSTASEDWPPALKKYVQKAFATFAHESHKDQIESILKERLTEVFKSGDAWSIDWENEPLPRFTKFIISDIFFYRMNFHDPDKASRMQKRAARFVEEIIFIPRHFFHFQNTDSNDADLGSFEIVGTCLDLEKKYLRLTSAPDAKSIRPVEVLKKSLVMVQKRWKENPQNYHFACEQLKSIRQDLTVQGIRDEFTVKVYETHARIAMEKADHEEFNQCQTQLKLLYQEGNKGNKVEFTAYRILYYIFTSNSLDMTTALSLLSKADHLDVCIKHALKVRSAWACNNYHNFFKLYRTAPRMSGFLMDWFVERVRKTAVKAIVKSYRPLLALQYIADELAFQDVDQCMAFLEEKGAALNADKSKLDCKASNTAIQAL</sequence>